<sequence>MNVVDYIDDLFLKAQELRASDIHLEPMQHGLRVRLRVDGFLQEHDLLPAEHAAAITARVKLLSHLDISEKRIPQDGKIARGQLDLRVSTLPTLYGEKIVLRLFKTRGQPRKLENLGMEAEERAKVERLLKKASGLIIVTGPTGSGKTTTLYAMLEQLNRVETNIVTLEDPIELQLPGINQVQILPKSGLTFARGLRAVLRQDPNVIMIGEIRDLETAAIAISAALTGHLVLTSLHTDDTASAVMRLIDMGIEPFRVAAALAGVVAQRLVRLPCAHCRGSKCADCGNTGYYGRTGVFEVMESGEDLGRLIVGRASLRELRAFLIDSGMKRISDAVMDKVRKDETTIEEWMRVIDGADETPVEN</sequence>
<comment type="similarity">
    <text evidence="1">Belongs to the GSP E family.</text>
</comment>
<name>A0A7W1XC49_9BACL</name>
<dbReference type="SMART" id="SM00382">
    <property type="entry name" value="AAA"/>
    <property type="match status" value="1"/>
</dbReference>
<evidence type="ECO:0000256" key="1">
    <source>
        <dbReference type="ARBA" id="ARBA00006611"/>
    </source>
</evidence>
<reference evidence="5 6" key="1">
    <citation type="submission" date="2020-07" db="EMBL/GenBank/DDBJ databases">
        <authorList>
            <person name="Feng H."/>
        </authorList>
    </citation>
    <scope>NUCLEOTIDE SEQUENCE [LARGE SCALE GENOMIC DNA]</scope>
    <source>
        <strain evidence="6">s-11</strain>
    </source>
</reference>
<dbReference type="PANTHER" id="PTHR30258:SF2">
    <property type="entry name" value="COMG OPERON PROTEIN 1"/>
    <property type="match status" value="1"/>
</dbReference>
<accession>A0A7W1XC49</accession>
<evidence type="ECO:0000256" key="3">
    <source>
        <dbReference type="ARBA" id="ARBA00022840"/>
    </source>
</evidence>
<dbReference type="Gene3D" id="3.30.450.90">
    <property type="match status" value="1"/>
</dbReference>
<dbReference type="GO" id="GO:0005886">
    <property type="term" value="C:plasma membrane"/>
    <property type="evidence" value="ECO:0007669"/>
    <property type="project" value="TreeGrafter"/>
</dbReference>
<dbReference type="Pfam" id="PF00437">
    <property type="entry name" value="T2SSE"/>
    <property type="match status" value="1"/>
</dbReference>
<dbReference type="EMBL" id="JACEIP010000024">
    <property type="protein sequence ID" value="MBA4543935.1"/>
    <property type="molecule type" value="Genomic_DNA"/>
</dbReference>
<evidence type="ECO:0000256" key="2">
    <source>
        <dbReference type="ARBA" id="ARBA00022741"/>
    </source>
</evidence>
<dbReference type="CDD" id="cd01129">
    <property type="entry name" value="PulE-GspE-like"/>
    <property type="match status" value="1"/>
</dbReference>
<keyword evidence="2" id="KW-0547">Nucleotide-binding</keyword>
<dbReference type="Proteomes" id="UP000530514">
    <property type="component" value="Unassembled WGS sequence"/>
</dbReference>
<evidence type="ECO:0000259" key="4">
    <source>
        <dbReference type="SMART" id="SM00382"/>
    </source>
</evidence>
<dbReference type="InterPro" id="IPR003593">
    <property type="entry name" value="AAA+_ATPase"/>
</dbReference>
<dbReference type="Gene3D" id="3.40.50.300">
    <property type="entry name" value="P-loop containing nucleotide triphosphate hydrolases"/>
    <property type="match status" value="1"/>
</dbReference>
<dbReference type="PANTHER" id="PTHR30258">
    <property type="entry name" value="TYPE II SECRETION SYSTEM PROTEIN GSPE-RELATED"/>
    <property type="match status" value="1"/>
</dbReference>
<keyword evidence="3" id="KW-0067">ATP-binding</keyword>
<protein>
    <submittedName>
        <fullName evidence="5">Type II/IV secretion system protein</fullName>
    </submittedName>
</protein>
<proteinExistence type="inferred from homology"/>
<organism evidence="5 6">
    <name type="scientific">Thermoactinomyces daqus</name>
    <dbReference type="NCBI Taxonomy" id="1329516"/>
    <lineage>
        <taxon>Bacteria</taxon>
        <taxon>Bacillati</taxon>
        <taxon>Bacillota</taxon>
        <taxon>Bacilli</taxon>
        <taxon>Bacillales</taxon>
        <taxon>Thermoactinomycetaceae</taxon>
        <taxon>Thermoactinomyces</taxon>
    </lineage>
</organism>
<comment type="caution">
    <text evidence="5">The sequence shown here is derived from an EMBL/GenBank/DDBJ whole genome shotgun (WGS) entry which is preliminary data.</text>
</comment>
<evidence type="ECO:0000313" key="6">
    <source>
        <dbReference type="Proteomes" id="UP000530514"/>
    </source>
</evidence>
<gene>
    <name evidence="5" type="ORF">H1164_13675</name>
</gene>
<keyword evidence="6" id="KW-1185">Reference proteome</keyword>
<dbReference type="OrthoDB" id="9808272at2"/>
<feature type="domain" description="AAA+ ATPase" evidence="4">
    <location>
        <begin position="132"/>
        <end position="258"/>
    </location>
</feature>
<dbReference type="AlphaFoldDB" id="A0A7W1XC49"/>
<dbReference type="GO" id="GO:0005524">
    <property type="term" value="F:ATP binding"/>
    <property type="evidence" value="ECO:0007669"/>
    <property type="project" value="UniProtKB-KW"/>
</dbReference>
<dbReference type="SUPFAM" id="SSF52540">
    <property type="entry name" value="P-loop containing nucleoside triphosphate hydrolases"/>
    <property type="match status" value="1"/>
</dbReference>
<dbReference type="GO" id="GO:0016887">
    <property type="term" value="F:ATP hydrolysis activity"/>
    <property type="evidence" value="ECO:0007669"/>
    <property type="project" value="TreeGrafter"/>
</dbReference>
<dbReference type="RefSeq" id="WP_052154335.1">
    <property type="nucleotide sequence ID" value="NZ_JACEIP010000024.1"/>
</dbReference>
<evidence type="ECO:0000313" key="5">
    <source>
        <dbReference type="EMBL" id="MBA4543935.1"/>
    </source>
</evidence>
<dbReference type="InterPro" id="IPR001482">
    <property type="entry name" value="T2SS/T4SS_dom"/>
</dbReference>
<dbReference type="InterPro" id="IPR027417">
    <property type="entry name" value="P-loop_NTPase"/>
</dbReference>